<proteinExistence type="predicted"/>
<dbReference type="Gene3D" id="3.40.50.1820">
    <property type="entry name" value="alpha/beta hydrolase"/>
    <property type="match status" value="1"/>
</dbReference>
<feature type="region of interest" description="Disordered" evidence="1">
    <location>
        <begin position="435"/>
        <end position="454"/>
    </location>
</feature>
<organism evidence="3 4">
    <name type="scientific">Symbiodinium microadriaticum</name>
    <name type="common">Dinoflagellate</name>
    <name type="synonym">Zooxanthella microadriatica</name>
    <dbReference type="NCBI Taxonomy" id="2951"/>
    <lineage>
        <taxon>Eukaryota</taxon>
        <taxon>Sar</taxon>
        <taxon>Alveolata</taxon>
        <taxon>Dinophyceae</taxon>
        <taxon>Suessiales</taxon>
        <taxon>Symbiodiniaceae</taxon>
        <taxon>Symbiodinium</taxon>
    </lineage>
</organism>
<dbReference type="PANTHER" id="PTHR22946:SF0">
    <property type="entry name" value="DIENELACTONE HYDROLASE DOMAIN-CONTAINING PROTEIN"/>
    <property type="match status" value="1"/>
</dbReference>
<dbReference type="InterPro" id="IPR029058">
    <property type="entry name" value="AB_hydrolase_fold"/>
</dbReference>
<keyword evidence="4" id="KW-1185">Reference proteome</keyword>
<dbReference type="Pfam" id="PF01738">
    <property type="entry name" value="DLH"/>
    <property type="match status" value="1"/>
</dbReference>
<evidence type="ECO:0000259" key="2">
    <source>
        <dbReference type="Pfam" id="PF01738"/>
    </source>
</evidence>
<comment type="caution">
    <text evidence="3">The sequence shown here is derived from an EMBL/GenBank/DDBJ whole genome shotgun (WGS) entry which is preliminary data.</text>
</comment>
<dbReference type="SUPFAM" id="SSF53474">
    <property type="entry name" value="alpha/beta-Hydrolases"/>
    <property type="match status" value="1"/>
</dbReference>
<dbReference type="InterPro" id="IPR002925">
    <property type="entry name" value="Dienelactn_hydro"/>
</dbReference>
<name>A0A1Q9EF25_SYMMI</name>
<dbReference type="OrthoDB" id="406836at2759"/>
<dbReference type="OMA" id="LYPECEM"/>
<evidence type="ECO:0000313" key="3">
    <source>
        <dbReference type="EMBL" id="OLQ06009.1"/>
    </source>
</evidence>
<evidence type="ECO:0000313" key="4">
    <source>
        <dbReference type="Proteomes" id="UP000186817"/>
    </source>
</evidence>
<feature type="domain" description="Dienelactone hydrolase" evidence="2">
    <location>
        <begin position="56"/>
        <end position="344"/>
    </location>
</feature>
<dbReference type="PANTHER" id="PTHR22946">
    <property type="entry name" value="DIENELACTONE HYDROLASE DOMAIN-CONTAINING PROTEIN-RELATED"/>
    <property type="match status" value="1"/>
</dbReference>
<sequence length="454" mass="49987">MCGQDTPSGAEYRTQGCFKPVDKAVAKNGDLVVEEFPISFDGYDYIHGRIAYIVGSAPAPVILVHHNYAGLKQFDIDQACFFAKVGYVGLAVDLYKETAAFTYKDRSVNYGRPVDLEGFCAAAREDNPMERENSQYSDEELRVFFDAVPKADGKVHWQGIKHFIGAFRQMNALLRAPGKWRGLMDAFLQKAFAHPAVKSGYAGAIGYCLGGQSCLEQVRAGQQVQAICSLHGLLHSRPTTEAEPLNSLKRMSREDYARELAIPNTYNTDCRVLIQNGAADQEVPSDTVVDFMQEMDAQKIDWRFENHARGPHGFALPKGTPGGDQYTETVDRRSTLAMLSLFAETFPSFPPAAVTGGVQRGWVQVGSSDRGWRHRWQPGAAIHGGNSWKLCGWCASWNGRPEALWVEALKVKLGTLPTDPVKSSSSVQGHRLLKGSARHPVVESHTGARLLQAP</sequence>
<dbReference type="AlphaFoldDB" id="A0A1Q9EF25"/>
<gene>
    <name evidence="3" type="primary">K02A2.1</name>
    <name evidence="3" type="ORF">AK812_SmicGene10748</name>
</gene>
<dbReference type="EMBL" id="LSRX01000170">
    <property type="protein sequence ID" value="OLQ06009.1"/>
    <property type="molecule type" value="Genomic_DNA"/>
</dbReference>
<reference evidence="3 4" key="1">
    <citation type="submission" date="2016-02" db="EMBL/GenBank/DDBJ databases">
        <title>Genome analysis of coral dinoflagellate symbionts highlights evolutionary adaptations to a symbiotic lifestyle.</title>
        <authorList>
            <person name="Aranda M."/>
            <person name="Li Y."/>
            <person name="Liew Y.J."/>
            <person name="Baumgarten S."/>
            <person name="Simakov O."/>
            <person name="Wilson M."/>
            <person name="Piel J."/>
            <person name="Ashoor H."/>
            <person name="Bougouffa S."/>
            <person name="Bajic V.B."/>
            <person name="Ryu T."/>
            <person name="Ravasi T."/>
            <person name="Bayer T."/>
            <person name="Micklem G."/>
            <person name="Kim H."/>
            <person name="Bhak J."/>
            <person name="Lajeunesse T.C."/>
            <person name="Voolstra C.R."/>
        </authorList>
    </citation>
    <scope>NUCLEOTIDE SEQUENCE [LARGE SCALE GENOMIC DNA]</scope>
    <source>
        <strain evidence="3 4">CCMP2467</strain>
    </source>
</reference>
<dbReference type="Proteomes" id="UP000186817">
    <property type="component" value="Unassembled WGS sequence"/>
</dbReference>
<dbReference type="InterPro" id="IPR050261">
    <property type="entry name" value="FrsA_esterase"/>
</dbReference>
<dbReference type="GO" id="GO:0016787">
    <property type="term" value="F:hydrolase activity"/>
    <property type="evidence" value="ECO:0007669"/>
    <property type="project" value="InterPro"/>
</dbReference>
<protein>
    <submittedName>
        <fullName evidence="3">Uncharacterized protein K02A2.1</fullName>
    </submittedName>
</protein>
<accession>A0A1Q9EF25</accession>
<evidence type="ECO:0000256" key="1">
    <source>
        <dbReference type="SAM" id="MobiDB-lite"/>
    </source>
</evidence>